<dbReference type="PANTHER" id="PTHR33223">
    <property type="entry name" value="CCHC-TYPE DOMAIN-CONTAINING PROTEIN"/>
    <property type="match status" value="1"/>
</dbReference>
<feature type="compositionally biased region" description="Basic and acidic residues" evidence="1">
    <location>
        <begin position="755"/>
        <end position="765"/>
    </location>
</feature>
<dbReference type="PANTHER" id="PTHR33223:SF8">
    <property type="entry name" value="OS04G0172440 PROTEIN"/>
    <property type="match status" value="1"/>
</dbReference>
<name>A0A2I0LFM7_PUNGR</name>
<organism evidence="3 4">
    <name type="scientific">Punica granatum</name>
    <name type="common">Pomegranate</name>
    <dbReference type="NCBI Taxonomy" id="22663"/>
    <lineage>
        <taxon>Eukaryota</taxon>
        <taxon>Viridiplantae</taxon>
        <taxon>Streptophyta</taxon>
        <taxon>Embryophyta</taxon>
        <taxon>Tracheophyta</taxon>
        <taxon>Spermatophyta</taxon>
        <taxon>Magnoliopsida</taxon>
        <taxon>eudicotyledons</taxon>
        <taxon>Gunneridae</taxon>
        <taxon>Pentapetalae</taxon>
        <taxon>rosids</taxon>
        <taxon>malvids</taxon>
        <taxon>Myrtales</taxon>
        <taxon>Lythraceae</taxon>
        <taxon>Punica</taxon>
    </lineage>
</organism>
<dbReference type="InterPro" id="IPR056647">
    <property type="entry name" value="DUF7745"/>
</dbReference>
<dbReference type="Pfam" id="PF24924">
    <property type="entry name" value="DUF7745"/>
    <property type="match status" value="1"/>
</dbReference>
<sequence length="1025" mass="114436">MDCPAPGLRLESITPPWQEIMRIWRTLRPVDRFFIRGFTGDLRPTLANQGIFVPNPFTVIRSQLSTLLGIPVQEVHHELRQGWDHGIKIAWLLDWTLLRALTPSTGSYQRDACHRFLLLIFGTLLFPHAPNLIDGAIAQVVLQAVGGHSYMEALLAETVRSLDYVREVRRGRMRGSLHLLQVWLLAHIRPFCSSHPFSYITDECSLIASLVLVFPPPVPSFSEWRHFLHELTPARFLWVARWNPGGSMITRCLGIVGAPLLSHLGSTLMFPGRHHTTPLLPRAPHRRRASTLRHISIRGSVLLKGLDVPTAALDYLDPTSRTYNRPGSHSTSLGSFSTTPVACPATYDPRGHTTGVFRRSLCTSLTGGIFKHAPSIIRGTPSTSLAISSADLIYLRRPRPTVDPTSWIPLTQIPKSVDALARPTTHASTVYPFTIPLPSPSAPTAFPFPPATFLTSDQALSMPPPIPMPVPTPIYTAPSPMVFPASTTFALTHITESFPFPTPQPNINLPYQGLPPLNIPLPESGTPMHAAPTTPPTNFLPEAETEQERRMKRIKETIRTLQASEARPDINYGDYNLFPGMRLPPKVKVPEFKTHESTTDPRHHLRHYRGKMLQYWNYEEFVIHSFQDSPTRSALDWFMSLRAEDIPIWADLSRKFINQYQYCAETPPTLLELSMKEMTQGQKFEEYAIKWRAQAAKHIPSINEVQQFQLFHSTLREVYYSHLLAHTSSFSDLIEARKKLDLGIRLGRMEGPAGKGEESSKKASEARTSSSGRREKEVSVNAVNPMHPTSQQYSVNFTPAPPVVPTYTPQAPQYRPQPPAQPIYYLALPSLLPLVASSPVVHHYTPAPFQAPHICALKEDDNEHDDPSHFVIEYIPTKATVGFTKLDTSPTPFVIDVPTREPYLDNKVPWTYEGDVGSLEHSFSVMGVTRSGRVYETPEVVSKGKAPVATIGAMPDVAPIPLSAPHFGPPASYTRIPDQNPGYYSLLDNRRRTCGHGDMNDKRKQGPLGAVRLLGIPEAFGLSFP</sequence>
<evidence type="ECO:0000256" key="1">
    <source>
        <dbReference type="SAM" id="MobiDB-lite"/>
    </source>
</evidence>
<dbReference type="AlphaFoldDB" id="A0A2I0LFM7"/>
<feature type="domain" description="DUF7745" evidence="2">
    <location>
        <begin position="113"/>
        <end position="263"/>
    </location>
</feature>
<protein>
    <recommendedName>
        <fullName evidence="2">DUF7745 domain-containing protein</fullName>
    </recommendedName>
</protein>
<evidence type="ECO:0000313" key="3">
    <source>
        <dbReference type="EMBL" id="PKI79463.1"/>
    </source>
</evidence>
<keyword evidence="4" id="KW-1185">Reference proteome</keyword>
<comment type="caution">
    <text evidence="3">The sequence shown here is derived from an EMBL/GenBank/DDBJ whole genome shotgun (WGS) entry which is preliminary data.</text>
</comment>
<evidence type="ECO:0000313" key="4">
    <source>
        <dbReference type="Proteomes" id="UP000233551"/>
    </source>
</evidence>
<gene>
    <name evidence="3" type="ORF">CRG98_000154</name>
</gene>
<dbReference type="EMBL" id="PGOL01000004">
    <property type="protein sequence ID" value="PKI79463.1"/>
    <property type="molecule type" value="Genomic_DNA"/>
</dbReference>
<accession>A0A2I0LFM7</accession>
<dbReference type="Proteomes" id="UP000233551">
    <property type="component" value="Unassembled WGS sequence"/>
</dbReference>
<proteinExistence type="predicted"/>
<reference evidence="3 4" key="1">
    <citation type="submission" date="2017-11" db="EMBL/GenBank/DDBJ databases">
        <title>De-novo sequencing of pomegranate (Punica granatum L.) genome.</title>
        <authorList>
            <person name="Akparov Z."/>
            <person name="Amiraslanov A."/>
            <person name="Hajiyeva S."/>
            <person name="Abbasov M."/>
            <person name="Kaur K."/>
            <person name="Hamwieh A."/>
            <person name="Solovyev V."/>
            <person name="Salamov A."/>
            <person name="Braich B."/>
            <person name="Kosarev P."/>
            <person name="Mahmoud A."/>
            <person name="Hajiyev E."/>
            <person name="Babayeva S."/>
            <person name="Izzatullayeva V."/>
            <person name="Mammadov A."/>
            <person name="Mammadov A."/>
            <person name="Sharifova S."/>
            <person name="Ojaghi J."/>
            <person name="Eynullazada K."/>
            <person name="Bayramov B."/>
            <person name="Abdulazimova A."/>
            <person name="Shahmuradov I."/>
        </authorList>
    </citation>
    <scope>NUCLEOTIDE SEQUENCE [LARGE SCALE GENOMIC DNA]</scope>
    <source>
        <strain evidence="4">cv. AG2017</strain>
        <tissue evidence="3">Leaf</tissue>
    </source>
</reference>
<evidence type="ECO:0000259" key="2">
    <source>
        <dbReference type="Pfam" id="PF24924"/>
    </source>
</evidence>
<feature type="region of interest" description="Disordered" evidence="1">
    <location>
        <begin position="749"/>
        <end position="779"/>
    </location>
</feature>